<dbReference type="Proteomes" id="UP001274321">
    <property type="component" value="Unassembled WGS sequence"/>
</dbReference>
<comment type="pathway">
    <text evidence="1">Cofactor biosynthesis; thiamine diphosphate biosynthesis.</text>
</comment>
<dbReference type="RefSeq" id="WP_319843509.1">
    <property type="nucleotide sequence ID" value="NZ_JAXAFJ010000002.1"/>
</dbReference>
<keyword evidence="5" id="KW-1185">Reference proteome</keyword>
<proteinExistence type="predicted"/>
<dbReference type="EMBL" id="JAXAFJ010000002">
    <property type="protein sequence ID" value="MDX6805392.1"/>
    <property type="molecule type" value="Genomic_DNA"/>
</dbReference>
<accession>A0ABU4RKQ4</accession>
<dbReference type="InterPro" id="IPR022998">
    <property type="entry name" value="ThiamineP_synth_TenI"/>
</dbReference>
<organism evidence="4 5">
    <name type="scientific">Terrihabitans rhizophilus</name>
    <dbReference type="NCBI Taxonomy" id="3092662"/>
    <lineage>
        <taxon>Bacteria</taxon>
        <taxon>Pseudomonadati</taxon>
        <taxon>Pseudomonadota</taxon>
        <taxon>Alphaproteobacteria</taxon>
        <taxon>Hyphomicrobiales</taxon>
        <taxon>Terrihabitans</taxon>
    </lineage>
</organism>
<protein>
    <submittedName>
        <fullName evidence="4">Thiamine phosphate synthase</fullName>
    </submittedName>
</protein>
<sequence length="202" mass="21036">MTLPRLLVITDRILARSGVEQVAEEVARAGGWLLLRDKDLAGEERRQLAHRLRRITREHGTAFSVSADIALAGEVDADGVHLQELPAIPVARAALGAGSWIGFSAHSIADVAAAHSAGADYVTLSPIYETSSKPGYGPVRGTDFVRQAAGLGLPVFALAGLAPARAVECRLAGAYGVAVMGGIMCSENPGAEVGLYLEALGR</sequence>
<dbReference type="InterPro" id="IPR013785">
    <property type="entry name" value="Aldolase_TIM"/>
</dbReference>
<name>A0ABU4RKQ4_9HYPH</name>
<dbReference type="InterPro" id="IPR036206">
    <property type="entry name" value="ThiamineP_synth_sf"/>
</dbReference>
<dbReference type="Gene3D" id="3.20.20.70">
    <property type="entry name" value="Aldolase class I"/>
    <property type="match status" value="1"/>
</dbReference>
<dbReference type="Pfam" id="PF02581">
    <property type="entry name" value="TMP-TENI"/>
    <property type="match status" value="1"/>
</dbReference>
<gene>
    <name evidence="4" type="ORF">SCD90_04885</name>
</gene>
<evidence type="ECO:0000313" key="4">
    <source>
        <dbReference type="EMBL" id="MDX6805392.1"/>
    </source>
</evidence>
<dbReference type="CDD" id="cd00564">
    <property type="entry name" value="TMP_TenI"/>
    <property type="match status" value="1"/>
</dbReference>
<dbReference type="PANTHER" id="PTHR20857">
    <property type="entry name" value="THIAMINE-PHOSPHATE PYROPHOSPHORYLASE"/>
    <property type="match status" value="1"/>
</dbReference>
<dbReference type="SUPFAM" id="SSF51391">
    <property type="entry name" value="Thiamin phosphate synthase"/>
    <property type="match status" value="1"/>
</dbReference>
<dbReference type="PANTHER" id="PTHR20857:SF15">
    <property type="entry name" value="THIAMINE-PHOSPHATE SYNTHASE"/>
    <property type="match status" value="1"/>
</dbReference>
<feature type="domain" description="Thiamine phosphate synthase/TenI" evidence="3">
    <location>
        <begin position="6"/>
        <end position="183"/>
    </location>
</feature>
<comment type="caution">
    <text evidence="4">The sequence shown here is derived from an EMBL/GenBank/DDBJ whole genome shotgun (WGS) entry which is preliminary data.</text>
</comment>
<keyword evidence="2" id="KW-0784">Thiamine biosynthesis</keyword>
<evidence type="ECO:0000259" key="3">
    <source>
        <dbReference type="Pfam" id="PF02581"/>
    </source>
</evidence>
<evidence type="ECO:0000256" key="1">
    <source>
        <dbReference type="ARBA" id="ARBA00004948"/>
    </source>
</evidence>
<evidence type="ECO:0000313" key="5">
    <source>
        <dbReference type="Proteomes" id="UP001274321"/>
    </source>
</evidence>
<reference evidence="4 5" key="1">
    <citation type="submission" date="2023-11" db="EMBL/GenBank/DDBJ databases">
        <authorList>
            <person name="Bao R."/>
        </authorList>
    </citation>
    <scope>NUCLEOTIDE SEQUENCE [LARGE SCALE GENOMIC DNA]</scope>
    <source>
        <strain evidence="4 5">PJ23</strain>
    </source>
</reference>
<evidence type="ECO:0000256" key="2">
    <source>
        <dbReference type="ARBA" id="ARBA00022977"/>
    </source>
</evidence>